<comment type="caution">
    <text evidence="1">The sequence shown here is derived from an EMBL/GenBank/DDBJ whole genome shotgun (WGS) entry which is preliminary data.</text>
</comment>
<organism evidence="1 2">
    <name type="scientific">Micromonospora pisi</name>
    <dbReference type="NCBI Taxonomy" id="589240"/>
    <lineage>
        <taxon>Bacteria</taxon>
        <taxon>Bacillati</taxon>
        <taxon>Actinomycetota</taxon>
        <taxon>Actinomycetes</taxon>
        <taxon>Micromonosporales</taxon>
        <taxon>Micromonosporaceae</taxon>
        <taxon>Micromonospora</taxon>
    </lineage>
</organism>
<evidence type="ECO:0008006" key="3">
    <source>
        <dbReference type="Google" id="ProtNLM"/>
    </source>
</evidence>
<proteinExistence type="predicted"/>
<sequence>MGNSHKHADDIVYNLVSIQYHALKGGQVYEQYKKDAAEHDDVRQFIDQIQREDIDRAARALELVRSLTGSAAGG</sequence>
<dbReference type="RefSeq" id="WP_121160086.1">
    <property type="nucleotide sequence ID" value="NZ_RBKT01000001.1"/>
</dbReference>
<accession>A0A495JUN2</accession>
<dbReference type="OrthoDB" id="3786745at2"/>
<evidence type="ECO:0000313" key="1">
    <source>
        <dbReference type="EMBL" id="RKR92022.1"/>
    </source>
</evidence>
<evidence type="ECO:0000313" key="2">
    <source>
        <dbReference type="Proteomes" id="UP000277671"/>
    </source>
</evidence>
<dbReference type="AlphaFoldDB" id="A0A495JUN2"/>
<keyword evidence="2" id="KW-1185">Reference proteome</keyword>
<dbReference type="Proteomes" id="UP000277671">
    <property type="component" value="Unassembled WGS sequence"/>
</dbReference>
<gene>
    <name evidence="1" type="ORF">BDK92_6454</name>
</gene>
<name>A0A495JUN2_9ACTN</name>
<dbReference type="EMBL" id="RBKT01000001">
    <property type="protein sequence ID" value="RKR92022.1"/>
    <property type="molecule type" value="Genomic_DNA"/>
</dbReference>
<reference evidence="1 2" key="1">
    <citation type="submission" date="2018-10" db="EMBL/GenBank/DDBJ databases">
        <title>Sequencing the genomes of 1000 actinobacteria strains.</title>
        <authorList>
            <person name="Klenk H.-P."/>
        </authorList>
    </citation>
    <scope>NUCLEOTIDE SEQUENCE [LARGE SCALE GENOMIC DNA]</scope>
    <source>
        <strain evidence="1 2">DSM 45175</strain>
    </source>
</reference>
<protein>
    <recommendedName>
        <fullName evidence="3">Ferritin-like metal-binding protein YciE</fullName>
    </recommendedName>
</protein>